<sequence length="136" mass="15252">MDGKKLIILSEEAKLNVKVIGTIGITDGHPYQYRVVAWTNAKDKYLTKIVPTEGDPEFNEVLQISLDKNFPAKALFVDVFRMNSDGLYFVGRGKTLLPTDIGKDFYREVELSGFVEAGFLQLSLNLNVFEVLGYAI</sequence>
<dbReference type="Proteomes" id="UP000694864">
    <property type="component" value="Chromosome 5"/>
</dbReference>
<accession>A0ABM0ZAV7</accession>
<dbReference type="GeneID" id="104788837"/>
<organism evidence="1 2">
    <name type="scientific">Camelina sativa</name>
    <name type="common">False flax</name>
    <name type="synonym">Myagrum sativum</name>
    <dbReference type="NCBI Taxonomy" id="90675"/>
    <lineage>
        <taxon>Eukaryota</taxon>
        <taxon>Viridiplantae</taxon>
        <taxon>Streptophyta</taxon>
        <taxon>Embryophyta</taxon>
        <taxon>Tracheophyta</taxon>
        <taxon>Spermatophyta</taxon>
        <taxon>Magnoliopsida</taxon>
        <taxon>eudicotyledons</taxon>
        <taxon>Gunneridae</taxon>
        <taxon>Pentapetalae</taxon>
        <taxon>rosids</taxon>
        <taxon>malvids</taxon>
        <taxon>Brassicales</taxon>
        <taxon>Brassicaceae</taxon>
        <taxon>Camelineae</taxon>
        <taxon>Camelina</taxon>
    </lineage>
</organism>
<reference evidence="1" key="1">
    <citation type="journal article" date="2014" name="Nat. Commun.">
        <title>The emerging biofuel crop Camelina sativa retains a highly undifferentiated hexaploid genome structure.</title>
        <authorList>
            <person name="Kagale S."/>
            <person name="Koh C."/>
            <person name="Nixon J."/>
            <person name="Bollina V."/>
            <person name="Clarke W.E."/>
            <person name="Tuteja R."/>
            <person name="Spillane C."/>
            <person name="Robinson S.J."/>
            <person name="Links M.G."/>
            <person name="Clarke C."/>
            <person name="Higgins E.E."/>
            <person name="Huebert T."/>
            <person name="Sharpe A.G."/>
            <person name="Parkin I.A."/>
        </authorList>
    </citation>
    <scope>NUCLEOTIDE SEQUENCE [LARGE SCALE GENOMIC DNA]</scope>
    <source>
        <strain evidence="1">cv. DH55</strain>
    </source>
</reference>
<proteinExistence type="predicted"/>
<evidence type="ECO:0000313" key="2">
    <source>
        <dbReference type="RefSeq" id="XP_010512919.1"/>
    </source>
</evidence>
<dbReference type="PANTHER" id="PTHR38365">
    <property type="entry name" value="C2 DOMAIN-CONTAINING PROTEIN-RELATED"/>
    <property type="match status" value="1"/>
</dbReference>
<keyword evidence="1" id="KW-1185">Reference proteome</keyword>
<gene>
    <name evidence="2" type="primary">LOC104788837</name>
</gene>
<name>A0ABM0ZAV7_CAMSA</name>
<dbReference type="PANTHER" id="PTHR38365:SF1">
    <property type="entry name" value="C2 DOMAIN-CONTAINING PROTEIN"/>
    <property type="match status" value="1"/>
</dbReference>
<dbReference type="RefSeq" id="XP_010512919.1">
    <property type="nucleotide sequence ID" value="XM_010514617.1"/>
</dbReference>
<reference evidence="2" key="2">
    <citation type="submission" date="2025-08" db="UniProtKB">
        <authorList>
            <consortium name="RefSeq"/>
        </authorList>
    </citation>
    <scope>IDENTIFICATION</scope>
    <source>
        <tissue evidence="2">Leaf</tissue>
    </source>
</reference>
<protein>
    <submittedName>
        <fullName evidence="2">Uncharacterized protein LOC104788837</fullName>
    </submittedName>
</protein>
<evidence type="ECO:0000313" key="1">
    <source>
        <dbReference type="Proteomes" id="UP000694864"/>
    </source>
</evidence>